<organism evidence="7 8">
    <name type="scientific">Abyssicoccus albus</name>
    <dbReference type="NCBI Taxonomy" id="1817405"/>
    <lineage>
        <taxon>Bacteria</taxon>
        <taxon>Bacillati</taxon>
        <taxon>Bacillota</taxon>
        <taxon>Bacilli</taxon>
        <taxon>Bacillales</taxon>
        <taxon>Abyssicoccaceae</taxon>
    </lineage>
</organism>
<keyword evidence="1 4" id="KW-0547">Nucleotide-binding</keyword>
<dbReference type="SUPFAM" id="SSF52540">
    <property type="entry name" value="P-loop containing nucleoside triphosphate hydrolases"/>
    <property type="match status" value="1"/>
</dbReference>
<dbReference type="InterPro" id="IPR027417">
    <property type="entry name" value="P-loop_NTPase"/>
</dbReference>
<name>A0A3N5BR49_9BACL</name>
<dbReference type="Proteomes" id="UP000277108">
    <property type="component" value="Unassembled WGS sequence"/>
</dbReference>
<protein>
    <submittedName>
        <fullName evidence="7">UPF0042 nucleotide-binding protein</fullName>
    </submittedName>
</protein>
<feature type="binding site" evidence="4">
    <location>
        <begin position="12"/>
        <end position="19"/>
    </location>
    <ligand>
        <name>ATP</name>
        <dbReference type="ChEBI" id="CHEBI:30616"/>
    </ligand>
</feature>
<gene>
    <name evidence="7" type="ORF">EDD62_0108</name>
</gene>
<dbReference type="HAMAP" id="MF_00636">
    <property type="entry name" value="RapZ_like"/>
    <property type="match status" value="1"/>
</dbReference>
<dbReference type="NCBIfam" id="NF003828">
    <property type="entry name" value="PRK05416.1"/>
    <property type="match status" value="1"/>
</dbReference>
<evidence type="ECO:0000256" key="2">
    <source>
        <dbReference type="ARBA" id="ARBA00022840"/>
    </source>
</evidence>
<feature type="domain" description="RapZ C-terminal" evidence="6">
    <location>
        <begin position="169"/>
        <end position="288"/>
    </location>
</feature>
<dbReference type="Pfam" id="PF03668">
    <property type="entry name" value="RapZ-like_N"/>
    <property type="match status" value="1"/>
</dbReference>
<feature type="binding site" evidence="4">
    <location>
        <begin position="63"/>
        <end position="66"/>
    </location>
    <ligand>
        <name>GTP</name>
        <dbReference type="ChEBI" id="CHEBI:37565"/>
    </ligand>
</feature>
<keyword evidence="2 4" id="KW-0067">ATP-binding</keyword>
<comment type="caution">
    <text evidence="7">The sequence shown here is derived from an EMBL/GenBank/DDBJ whole genome shotgun (WGS) entry which is preliminary data.</text>
</comment>
<dbReference type="InterPro" id="IPR005337">
    <property type="entry name" value="RapZ-like"/>
</dbReference>
<dbReference type="PANTHER" id="PTHR30448:SF0">
    <property type="entry name" value="RNASE ADAPTER PROTEIN RAPZ"/>
    <property type="match status" value="1"/>
</dbReference>
<dbReference type="EMBL" id="RKRK01000002">
    <property type="protein sequence ID" value="RPF57490.1"/>
    <property type="molecule type" value="Genomic_DNA"/>
</dbReference>
<keyword evidence="8" id="KW-1185">Reference proteome</keyword>
<accession>A0A3N5BR49</accession>
<evidence type="ECO:0000256" key="3">
    <source>
        <dbReference type="ARBA" id="ARBA00023134"/>
    </source>
</evidence>
<dbReference type="Pfam" id="PF22740">
    <property type="entry name" value="PapZ_C"/>
    <property type="match status" value="1"/>
</dbReference>
<dbReference type="PANTHER" id="PTHR30448">
    <property type="entry name" value="RNASE ADAPTER PROTEIN RAPZ"/>
    <property type="match status" value="1"/>
</dbReference>
<dbReference type="GO" id="GO:0005524">
    <property type="term" value="F:ATP binding"/>
    <property type="evidence" value="ECO:0007669"/>
    <property type="project" value="UniProtKB-UniRule"/>
</dbReference>
<dbReference type="InterPro" id="IPR053930">
    <property type="entry name" value="RapZ-like_N"/>
</dbReference>
<feature type="domain" description="RapZ-like N-terminal" evidence="5">
    <location>
        <begin position="6"/>
        <end position="158"/>
    </location>
</feature>
<evidence type="ECO:0000259" key="6">
    <source>
        <dbReference type="Pfam" id="PF22740"/>
    </source>
</evidence>
<dbReference type="RefSeq" id="WP_123807132.1">
    <property type="nucleotide sequence ID" value="NZ_RKRK01000002.1"/>
</dbReference>
<evidence type="ECO:0000313" key="7">
    <source>
        <dbReference type="EMBL" id="RPF57490.1"/>
    </source>
</evidence>
<evidence type="ECO:0000313" key="8">
    <source>
        <dbReference type="Proteomes" id="UP000277108"/>
    </source>
</evidence>
<sequence length="296" mass="33650">MDSNKKLVIITGLSGAGKSAALQSFEDSGYFCIDNLPPVLLSKLVEIMIDAPKTMQKVALAIDTRGMELFKALIGELDNIMAKGEVYPYLIFLDATDDALVSRFKETRRAHPLATNGVTLLNAIKEERELLTEAKIRANKVIDTSNLKAKELRHTLLDLMLESKQKPFHVQVLSFGFKHGIPIDADLMFDVRFLPNPYYEIELRPYTGLNDNVYQYVMNWQDTEVFYKKLIEMLKFMLPKYIDEGKSQLTIAIGCTGGQHRSVAISRRLGEELQDLYEFEVYTNHRDAKIEGKFDG</sequence>
<proteinExistence type="inferred from homology"/>
<reference evidence="7 8" key="1">
    <citation type="submission" date="2018-11" db="EMBL/GenBank/DDBJ databases">
        <title>Genomic Encyclopedia of Type Strains, Phase IV (KMG-IV): sequencing the most valuable type-strain genomes for metagenomic binning, comparative biology and taxonomic classification.</title>
        <authorList>
            <person name="Goeker M."/>
        </authorList>
    </citation>
    <scope>NUCLEOTIDE SEQUENCE [LARGE SCALE GENOMIC DNA]</scope>
    <source>
        <strain evidence="7 8">DSM 29158</strain>
    </source>
</reference>
<evidence type="ECO:0000256" key="4">
    <source>
        <dbReference type="HAMAP-Rule" id="MF_00636"/>
    </source>
</evidence>
<dbReference type="PIRSF" id="PIRSF005052">
    <property type="entry name" value="P-loopkin"/>
    <property type="match status" value="1"/>
</dbReference>
<evidence type="ECO:0000259" key="5">
    <source>
        <dbReference type="Pfam" id="PF03668"/>
    </source>
</evidence>
<dbReference type="GO" id="GO:0005525">
    <property type="term" value="F:GTP binding"/>
    <property type="evidence" value="ECO:0007669"/>
    <property type="project" value="UniProtKB-UniRule"/>
</dbReference>
<keyword evidence="3 4" id="KW-0342">GTP-binding</keyword>
<dbReference type="AlphaFoldDB" id="A0A3N5BR49"/>
<evidence type="ECO:0000256" key="1">
    <source>
        <dbReference type="ARBA" id="ARBA00022741"/>
    </source>
</evidence>
<dbReference type="InterPro" id="IPR053931">
    <property type="entry name" value="RapZ_C"/>
</dbReference>
<dbReference type="OrthoDB" id="9784461at2"/>